<dbReference type="RefSeq" id="WP_284230713.1">
    <property type="nucleotide sequence ID" value="NZ_BSUL01000001.1"/>
</dbReference>
<feature type="transmembrane region" description="Helical" evidence="3">
    <location>
        <begin position="98"/>
        <end position="120"/>
    </location>
</feature>
<dbReference type="Proteomes" id="UP001157160">
    <property type="component" value="Unassembled WGS sequence"/>
</dbReference>
<dbReference type="AlphaFoldDB" id="A0AA37UBN0"/>
<dbReference type="Gene3D" id="2.60.200.20">
    <property type="match status" value="1"/>
</dbReference>
<feature type="region of interest" description="Disordered" evidence="2">
    <location>
        <begin position="884"/>
        <end position="914"/>
    </location>
</feature>
<dbReference type="SMART" id="SM00240">
    <property type="entry name" value="FHA"/>
    <property type="match status" value="1"/>
</dbReference>
<feature type="transmembrane region" description="Helical" evidence="3">
    <location>
        <begin position="12"/>
        <end position="30"/>
    </location>
</feature>
<dbReference type="CDD" id="cd00060">
    <property type="entry name" value="FHA"/>
    <property type="match status" value="1"/>
</dbReference>
<feature type="compositionally biased region" description="Polar residues" evidence="2">
    <location>
        <begin position="811"/>
        <end position="823"/>
    </location>
</feature>
<feature type="transmembrane region" description="Helical" evidence="3">
    <location>
        <begin position="180"/>
        <end position="199"/>
    </location>
</feature>
<keyword evidence="1" id="KW-0597">Phosphoprotein</keyword>
<keyword evidence="3" id="KW-0472">Membrane</keyword>
<dbReference type="Pfam" id="PF01841">
    <property type="entry name" value="Transglut_core"/>
    <property type="match status" value="1"/>
</dbReference>
<feature type="region of interest" description="Disordered" evidence="2">
    <location>
        <begin position="715"/>
        <end position="760"/>
    </location>
</feature>
<dbReference type="EMBL" id="BSUL01000001">
    <property type="protein sequence ID" value="GMA27813.1"/>
    <property type="molecule type" value="Genomic_DNA"/>
</dbReference>
<dbReference type="Pfam" id="PF00498">
    <property type="entry name" value="FHA"/>
    <property type="match status" value="1"/>
</dbReference>
<dbReference type="SMART" id="SM00460">
    <property type="entry name" value="TGc"/>
    <property type="match status" value="1"/>
</dbReference>
<evidence type="ECO:0000259" key="4">
    <source>
        <dbReference type="PROSITE" id="PS50006"/>
    </source>
</evidence>
<feature type="region of interest" description="Disordered" evidence="2">
    <location>
        <begin position="560"/>
        <end position="598"/>
    </location>
</feature>
<dbReference type="Pfam" id="PF11992">
    <property type="entry name" value="TgpA_N"/>
    <property type="match status" value="1"/>
</dbReference>
<evidence type="ECO:0000256" key="2">
    <source>
        <dbReference type="SAM" id="MobiDB-lite"/>
    </source>
</evidence>
<dbReference type="PROSITE" id="PS50006">
    <property type="entry name" value="FHA_DOMAIN"/>
    <property type="match status" value="1"/>
</dbReference>
<dbReference type="InterPro" id="IPR021878">
    <property type="entry name" value="TgpA_N"/>
</dbReference>
<comment type="caution">
    <text evidence="5">The sequence shown here is derived from an EMBL/GenBank/DDBJ whole genome shotgun (WGS) entry which is preliminary data.</text>
</comment>
<dbReference type="SUPFAM" id="SSF54001">
    <property type="entry name" value="Cysteine proteinases"/>
    <property type="match status" value="1"/>
</dbReference>
<feature type="compositionally biased region" description="Low complexity" evidence="2">
    <location>
        <begin position="715"/>
        <end position="726"/>
    </location>
</feature>
<evidence type="ECO:0000256" key="3">
    <source>
        <dbReference type="SAM" id="Phobius"/>
    </source>
</evidence>
<keyword evidence="3" id="KW-1133">Transmembrane helix</keyword>
<dbReference type="InterPro" id="IPR052901">
    <property type="entry name" value="Bact_TGase-like"/>
</dbReference>
<evidence type="ECO:0000313" key="6">
    <source>
        <dbReference type="Proteomes" id="UP001157160"/>
    </source>
</evidence>
<dbReference type="SUPFAM" id="SSF49879">
    <property type="entry name" value="SMAD/FHA domain"/>
    <property type="match status" value="1"/>
</dbReference>
<dbReference type="PANTHER" id="PTHR42736">
    <property type="entry name" value="PROTEIN-GLUTAMINE GAMMA-GLUTAMYLTRANSFERASE"/>
    <property type="match status" value="1"/>
</dbReference>
<dbReference type="PANTHER" id="PTHR42736:SF1">
    <property type="entry name" value="PROTEIN-GLUTAMINE GAMMA-GLUTAMYLTRANSFERASE"/>
    <property type="match status" value="1"/>
</dbReference>
<name>A0AA37UBN0_9MICO</name>
<dbReference type="InterPro" id="IPR008984">
    <property type="entry name" value="SMAD_FHA_dom_sf"/>
</dbReference>
<feature type="compositionally biased region" description="Basic residues" evidence="2">
    <location>
        <begin position="792"/>
        <end position="802"/>
    </location>
</feature>
<evidence type="ECO:0000256" key="1">
    <source>
        <dbReference type="ARBA" id="ARBA00022553"/>
    </source>
</evidence>
<dbReference type="InterPro" id="IPR002931">
    <property type="entry name" value="Transglutaminase-like"/>
</dbReference>
<dbReference type="InterPro" id="IPR000253">
    <property type="entry name" value="FHA_dom"/>
</dbReference>
<feature type="transmembrane region" description="Helical" evidence="3">
    <location>
        <begin position="619"/>
        <end position="645"/>
    </location>
</feature>
<feature type="domain" description="FHA" evidence="4">
    <location>
        <begin position="960"/>
        <end position="1011"/>
    </location>
</feature>
<feature type="region of interest" description="Disordered" evidence="2">
    <location>
        <begin position="778"/>
        <end position="855"/>
    </location>
</feature>
<evidence type="ECO:0000313" key="5">
    <source>
        <dbReference type="EMBL" id="GMA27813.1"/>
    </source>
</evidence>
<protein>
    <recommendedName>
        <fullName evidence="4">FHA domain-containing protein</fullName>
    </recommendedName>
</protein>
<organism evidence="5 6">
    <name type="scientific">Arenivirga flava</name>
    <dbReference type="NCBI Taxonomy" id="1930060"/>
    <lineage>
        <taxon>Bacteria</taxon>
        <taxon>Bacillati</taxon>
        <taxon>Actinomycetota</taxon>
        <taxon>Actinomycetes</taxon>
        <taxon>Micrococcales</taxon>
        <taxon>Microbacteriaceae</taxon>
        <taxon>Arenivirga</taxon>
    </lineage>
</organism>
<dbReference type="Gene3D" id="3.10.620.30">
    <property type="match status" value="1"/>
</dbReference>
<feature type="compositionally biased region" description="Polar residues" evidence="2">
    <location>
        <begin position="747"/>
        <end position="756"/>
    </location>
</feature>
<feature type="transmembrane region" description="Helical" evidence="3">
    <location>
        <begin position="154"/>
        <end position="174"/>
    </location>
</feature>
<sequence length="1049" mass="111699">MPAERISKQTWADLVVLTLLVLLGLAGFATSYEDLGFLLAGIGGVIVGLGAAVGAFLLRLPLLPSVLGGVVAYFLLGTAFAMPQFGIALVIPNLQTISGLAIGAVFGWADIVTLAAPAGAPDYINVLPYAATWFVAILSGTMLLRWIGRGHRNAGTLLLALLAPLALYVASVLIGTDEPYFAILRGAGFGALALLWLGWRQRGTATAANAQRVLVRKKLAGSAIVIVAALVLGGLGGVLVTPPQEERFVLREEIQPPFDPQRFPSPLSGYRKYTKDLTETELFRIEGLQTGDLVRLASMDSYNGKLWQVSSPGPQTPEAAGTFRLVGRTIPDPTLLTPASVESVTVEVLEYDDVWLPQVGYARGIELLDERSAAEGDALRFNSESGTAVLTSGADAGTTYRIDTRIQESPEPTELAGVPVEGFARSSIDGTADLLVARGREYAAAASTSDPIDQLRAVESGFKTNGFLSHGLASDAVPSRAGHGADRMTLLVEQSFMVGDEEQYASAMALIADDLGYPARVVMGFAPEVPEGGGEVVVTGDDVTAWVEVPFEGVGWVPFFPTPDETDVPQDQEPKPQSEPQPQVRQPPPDESANEDLLTPVDIDDTEDEDRDDGFQLPAWLATLLTILAVPVLLYTIPLLLVLLFKRLRERRRRSGTGDRQAAGAWEELVDRFAELGYAAPVGRTRTATAQLLETKAEAPLGALAARADDAVFSGRGFRSRSPTPSGRRRRPPSRSLVGPPHGCAASSRSSASTPGGTRRARAAACWPAWIARRGRTGLAGADAPPPERSSGRHARHGRRLRGGPEERSAPSGTATGGHSSPSRAGRVAHSVGGTPQRGRRGMRMTQRDEAAGVPVDQPADVSEWDFHEIVFGRGNLPAVHATPQTPEHDDAALPSDVAETTETRRSPESPTRPVTVVGSVRALAEIDVVTRPAPARAWDEPNWVLRLPDGSEHPLEGTVLLGRSPRAEKTAQRLVVPDPESGVSRTHARLSLLGGMLTIEDLGSTNGTYLVDEGGMETRCPPFETMPVPLGWAIDLANVPLSLWAPGR</sequence>
<gene>
    <name evidence="5" type="ORF">GCM10025874_10660</name>
</gene>
<feature type="transmembrane region" description="Helical" evidence="3">
    <location>
        <begin position="219"/>
        <end position="240"/>
    </location>
</feature>
<keyword evidence="6" id="KW-1185">Reference proteome</keyword>
<feature type="transmembrane region" description="Helical" evidence="3">
    <location>
        <begin position="37"/>
        <end position="58"/>
    </location>
</feature>
<dbReference type="InterPro" id="IPR038765">
    <property type="entry name" value="Papain-like_cys_pep_sf"/>
</dbReference>
<proteinExistence type="predicted"/>
<feature type="transmembrane region" description="Helical" evidence="3">
    <location>
        <begin position="70"/>
        <end position="91"/>
    </location>
</feature>
<keyword evidence="3" id="KW-0812">Transmembrane</keyword>
<reference evidence="5 6" key="1">
    <citation type="journal article" date="2014" name="Int. J. Syst. Evol. Microbiol.">
        <title>Complete genome sequence of Corynebacterium casei LMG S-19264T (=DSM 44701T), isolated from a smear-ripened cheese.</title>
        <authorList>
            <consortium name="US DOE Joint Genome Institute (JGI-PGF)"/>
            <person name="Walter F."/>
            <person name="Albersmeier A."/>
            <person name="Kalinowski J."/>
            <person name="Ruckert C."/>
        </authorList>
    </citation>
    <scope>NUCLEOTIDE SEQUENCE [LARGE SCALE GENOMIC DNA]</scope>
    <source>
        <strain evidence="5 6">NBRC 112289</strain>
    </source>
</reference>
<accession>A0AA37UBN0</accession>
<feature type="transmembrane region" description="Helical" evidence="3">
    <location>
        <begin position="126"/>
        <end position="147"/>
    </location>
</feature>